<protein>
    <recommendedName>
        <fullName evidence="1">Lcl C-terminal domain-containing protein</fullName>
    </recommendedName>
</protein>
<evidence type="ECO:0000259" key="1">
    <source>
        <dbReference type="Pfam" id="PF07603"/>
    </source>
</evidence>
<sequence>MPNTSPGPSVFPLAAVRPLSRLAAAGRVPAAALALGWLAGCGGGGGGGSTLPPPALSVAPSIALESAGQMPFTVTLEKNAEWDVQLHYSTADLVSTLASKAVPGYARGGASCSAGIDYVAVNNGAFTIPTGQRTATVQVTICNDATLQADKRFNLTVNGGASPSTAVGTIVNDDAGGLNDTGISACVNASGGATGCPAGGLAGQDAETGRDALSLVNSDADGLKGFSFEKVGASGESLAANAAGWSCVRDRVTGLLWQVEQATGTPETMPFADVAARITAANSASLCGVSNWRLPEVAELASLVAAGKTSGVAIDSNWFADTAGLANQQTSIYWTDTTYPDDDQTDWTVDFGLGAVGVKNKAPGNSFSLRLVSGAESQPSSATPCLAGSAKVASDRFADNGDGTVTDKRTQLMWMQCSQGRSGTSCGSGTAASVDWAGALSAAAAANGSASLGKGYTDWRLPNRNELASLVEYACRAPAINQTYFPSTVLASYWSSSPVLPISGSAWYVNFVDGDVGPATTDGPRAVRLVRAGH</sequence>
<reference evidence="3" key="1">
    <citation type="journal article" date="2019" name="Int. J. Syst. Evol. Microbiol.">
        <title>The Global Catalogue of Microorganisms (GCM) 10K type strain sequencing project: providing services to taxonomists for standard genome sequencing and annotation.</title>
        <authorList>
            <consortium name="The Broad Institute Genomics Platform"/>
            <consortium name="The Broad Institute Genome Sequencing Center for Infectious Disease"/>
            <person name="Wu L."/>
            <person name="Ma J."/>
        </authorList>
    </citation>
    <scope>NUCLEOTIDE SEQUENCE [LARGE SCALE GENOMIC DNA]</scope>
    <source>
        <strain evidence="3">JCM 17666</strain>
    </source>
</reference>
<dbReference type="Proteomes" id="UP001501671">
    <property type="component" value="Unassembled WGS sequence"/>
</dbReference>
<feature type="domain" description="Lcl C-terminal" evidence="1">
    <location>
        <begin position="247"/>
        <end position="372"/>
    </location>
</feature>
<comment type="caution">
    <text evidence="2">The sequence shown here is derived from an EMBL/GenBank/DDBJ whole genome shotgun (WGS) entry which is preliminary data.</text>
</comment>
<dbReference type="EMBL" id="BAABFO010000009">
    <property type="protein sequence ID" value="GAA4332686.1"/>
    <property type="molecule type" value="Genomic_DNA"/>
</dbReference>
<dbReference type="Gene3D" id="2.60.40.2030">
    <property type="match status" value="1"/>
</dbReference>
<dbReference type="Pfam" id="PF07603">
    <property type="entry name" value="Lcl_C"/>
    <property type="match status" value="2"/>
</dbReference>
<gene>
    <name evidence="2" type="ORF">GCM10023144_23030</name>
</gene>
<dbReference type="InterPro" id="IPR038081">
    <property type="entry name" value="CalX-like_sf"/>
</dbReference>
<proteinExistence type="predicted"/>
<dbReference type="RefSeq" id="WP_345249473.1">
    <property type="nucleotide sequence ID" value="NZ_BAABFO010000009.1"/>
</dbReference>
<dbReference type="InterPro" id="IPR011460">
    <property type="entry name" value="Lcl_C"/>
</dbReference>
<accession>A0ABP8H0L3</accession>
<dbReference type="PANTHER" id="PTHR35812">
    <property type="entry name" value="LIPOPROTEIN"/>
    <property type="match status" value="1"/>
</dbReference>
<dbReference type="SUPFAM" id="SSF141072">
    <property type="entry name" value="CalX-like"/>
    <property type="match status" value="1"/>
</dbReference>
<evidence type="ECO:0000313" key="2">
    <source>
        <dbReference type="EMBL" id="GAA4332686.1"/>
    </source>
</evidence>
<dbReference type="PANTHER" id="PTHR35812:SF1">
    <property type="entry name" value="LIPOPROTEIN"/>
    <property type="match status" value="1"/>
</dbReference>
<organism evidence="2 3">
    <name type="scientific">Pigmentiphaga soli</name>
    <dbReference type="NCBI Taxonomy" id="1007095"/>
    <lineage>
        <taxon>Bacteria</taxon>
        <taxon>Pseudomonadati</taxon>
        <taxon>Pseudomonadota</taxon>
        <taxon>Betaproteobacteria</taxon>
        <taxon>Burkholderiales</taxon>
        <taxon>Alcaligenaceae</taxon>
        <taxon>Pigmentiphaga</taxon>
    </lineage>
</organism>
<feature type="domain" description="Lcl C-terminal" evidence="1">
    <location>
        <begin position="403"/>
        <end position="531"/>
    </location>
</feature>
<evidence type="ECO:0000313" key="3">
    <source>
        <dbReference type="Proteomes" id="UP001501671"/>
    </source>
</evidence>
<name>A0ABP8H0L3_9BURK</name>
<keyword evidence="3" id="KW-1185">Reference proteome</keyword>